<proteinExistence type="predicted"/>
<name>A0ABW0RG33_9BACL</name>
<keyword evidence="1" id="KW-0472">Membrane</keyword>
<gene>
    <name evidence="2" type="ORF">ACFPOH_14350</name>
</gene>
<feature type="transmembrane region" description="Helical" evidence="1">
    <location>
        <begin position="49"/>
        <end position="70"/>
    </location>
</feature>
<evidence type="ECO:0000313" key="3">
    <source>
        <dbReference type="Proteomes" id="UP001595978"/>
    </source>
</evidence>
<keyword evidence="1" id="KW-0812">Transmembrane</keyword>
<reference evidence="3" key="1">
    <citation type="journal article" date="2019" name="Int. J. Syst. Evol. Microbiol.">
        <title>The Global Catalogue of Microorganisms (GCM) 10K type strain sequencing project: providing services to taxonomists for standard genome sequencing and annotation.</title>
        <authorList>
            <consortium name="The Broad Institute Genomics Platform"/>
            <consortium name="The Broad Institute Genome Sequencing Center for Infectious Disease"/>
            <person name="Wu L."/>
            <person name="Ma J."/>
        </authorList>
    </citation>
    <scope>NUCLEOTIDE SEQUENCE [LARGE SCALE GENOMIC DNA]</scope>
    <source>
        <strain evidence="3">CCUG 56331</strain>
    </source>
</reference>
<dbReference type="Proteomes" id="UP001595978">
    <property type="component" value="Unassembled WGS sequence"/>
</dbReference>
<protein>
    <submittedName>
        <fullName evidence="2">Uncharacterized protein</fullName>
    </submittedName>
</protein>
<keyword evidence="3" id="KW-1185">Reference proteome</keyword>
<organism evidence="2 3">
    <name type="scientific">Ureibacillus suwonensis</name>
    <dbReference type="NCBI Taxonomy" id="313007"/>
    <lineage>
        <taxon>Bacteria</taxon>
        <taxon>Bacillati</taxon>
        <taxon>Bacillota</taxon>
        <taxon>Bacilli</taxon>
        <taxon>Bacillales</taxon>
        <taxon>Caryophanaceae</taxon>
        <taxon>Ureibacillus</taxon>
    </lineage>
</organism>
<evidence type="ECO:0000256" key="1">
    <source>
        <dbReference type="SAM" id="Phobius"/>
    </source>
</evidence>
<keyword evidence="1" id="KW-1133">Transmembrane helix</keyword>
<sequence>MQLLKILLGAIFILSGSILFGLVHAAITIHSAGYTIENFFYNVYWTRNLVPYILGVLQLILGILLIVLGLRGEKAVEAEEAAGQEK</sequence>
<accession>A0ABW0RG33</accession>
<evidence type="ECO:0000313" key="2">
    <source>
        <dbReference type="EMBL" id="MFC5542888.1"/>
    </source>
</evidence>
<comment type="caution">
    <text evidence="2">The sequence shown here is derived from an EMBL/GenBank/DDBJ whole genome shotgun (WGS) entry which is preliminary data.</text>
</comment>
<dbReference type="EMBL" id="JBHSNQ010000184">
    <property type="protein sequence ID" value="MFC5542888.1"/>
    <property type="molecule type" value="Genomic_DNA"/>
</dbReference>
<dbReference type="RefSeq" id="WP_342470515.1">
    <property type="nucleotide sequence ID" value="NZ_JBHSNQ010000184.1"/>
</dbReference>